<dbReference type="Pfam" id="PF02046">
    <property type="entry name" value="COX6A"/>
    <property type="match status" value="1"/>
</dbReference>
<dbReference type="PANTHER" id="PTHR11504:SF4">
    <property type="entry name" value="CYTOCHROME C OXIDASE SUBUNIT 6A1, MITOCHONDRIAL"/>
    <property type="match status" value="1"/>
</dbReference>
<dbReference type="InterPro" id="IPR036418">
    <property type="entry name" value="Cyt_c_oxidase_su6a_sf"/>
</dbReference>
<keyword evidence="10 12" id="KW-0472">Membrane</keyword>
<protein>
    <recommendedName>
        <fullName evidence="12">Cytochrome c oxidase subunit</fullName>
    </recommendedName>
    <alternativeName>
        <fullName evidence="12">Cytochrome c oxidase polypeptide VIa</fullName>
    </alternativeName>
</protein>
<evidence type="ECO:0000256" key="12">
    <source>
        <dbReference type="RuleBase" id="RU004397"/>
    </source>
</evidence>
<evidence type="ECO:0000256" key="7">
    <source>
        <dbReference type="ARBA" id="ARBA00022989"/>
    </source>
</evidence>
<evidence type="ECO:0000256" key="11">
    <source>
        <dbReference type="RuleBase" id="RU004396"/>
    </source>
</evidence>
<dbReference type="Ensembl" id="ENSCAFT00040020463.1">
    <property type="protein sequence ID" value="ENSCAFP00040017757.1"/>
    <property type="gene ID" value="ENSCAFG00040011093.1"/>
</dbReference>
<evidence type="ECO:0000256" key="1">
    <source>
        <dbReference type="ARBA" id="ARBA00004434"/>
    </source>
</evidence>
<reference evidence="13" key="2">
    <citation type="submission" date="2025-08" db="UniProtKB">
        <authorList>
            <consortium name="Ensembl"/>
        </authorList>
    </citation>
    <scope>IDENTIFICATION</scope>
</reference>
<sequence length="110" mass="12135">MAVVAAVFQLSGLLGQSRAQLGQSMLSGAHSKEGSARIWKALTHFIVLPGVGLSMLNGFLKSHHGEHGRLEFIAYPHLHIRSKPFSWGDGNHTLFHNSHVNPLPTRYEDE</sequence>
<dbReference type="InterPro" id="IPR018507">
    <property type="entry name" value="Cyt_c_oxidase_su6a_CS"/>
</dbReference>
<evidence type="ECO:0000256" key="10">
    <source>
        <dbReference type="ARBA" id="ARBA00023136"/>
    </source>
</evidence>
<dbReference type="GO" id="GO:0005743">
    <property type="term" value="C:mitochondrial inner membrane"/>
    <property type="evidence" value="ECO:0007669"/>
    <property type="project" value="UniProtKB-SubCell"/>
</dbReference>
<comment type="subcellular location">
    <subcellularLocation>
        <location evidence="1">Mitochondrion inner membrane</location>
        <topology evidence="1">Single-pass membrane protein</topology>
    </subcellularLocation>
</comment>
<evidence type="ECO:0000256" key="6">
    <source>
        <dbReference type="ARBA" id="ARBA00022946"/>
    </source>
</evidence>
<organism evidence="13 14">
    <name type="scientific">Canis lupus familiaris</name>
    <name type="common">Dog</name>
    <name type="synonym">Canis familiaris</name>
    <dbReference type="NCBI Taxonomy" id="9615"/>
    <lineage>
        <taxon>Eukaryota</taxon>
        <taxon>Metazoa</taxon>
        <taxon>Chordata</taxon>
        <taxon>Craniata</taxon>
        <taxon>Vertebrata</taxon>
        <taxon>Euteleostomi</taxon>
        <taxon>Mammalia</taxon>
        <taxon>Eutheria</taxon>
        <taxon>Laurasiatheria</taxon>
        <taxon>Carnivora</taxon>
        <taxon>Caniformia</taxon>
        <taxon>Canidae</taxon>
        <taxon>Canis</taxon>
    </lineage>
</organism>
<evidence type="ECO:0000256" key="4">
    <source>
        <dbReference type="ARBA" id="ARBA00022692"/>
    </source>
</evidence>
<dbReference type="AlphaFoldDB" id="A0A8C0S9W5"/>
<evidence type="ECO:0000313" key="13">
    <source>
        <dbReference type="Ensembl" id="ENSCAFP00040017757.1"/>
    </source>
</evidence>
<keyword evidence="6" id="KW-0809">Transit peptide</keyword>
<dbReference type="Gene3D" id="4.10.95.10">
    <property type="entry name" value="Cytochrome c oxidase, subunit VIa"/>
    <property type="match status" value="1"/>
</dbReference>
<dbReference type="GeneID" id="119868178"/>
<keyword evidence="7" id="KW-1133">Transmembrane helix</keyword>
<dbReference type="FunFam" id="4.10.95.10:FF:000001">
    <property type="entry name" value="Cytochrome c oxidase subunit 6A, mitochondrial"/>
    <property type="match status" value="1"/>
</dbReference>
<keyword evidence="5 12" id="KW-0999">Mitochondrion inner membrane</keyword>
<name>A0A8C0S9W5_CANLF</name>
<keyword evidence="4" id="KW-0812">Transmembrane</keyword>
<dbReference type="RefSeq" id="XP_038442400.1">
    <property type="nucleotide sequence ID" value="XM_038586472.1"/>
</dbReference>
<dbReference type="GO" id="GO:0016491">
    <property type="term" value="F:oxidoreductase activity"/>
    <property type="evidence" value="ECO:0007669"/>
    <property type="project" value="UniProtKB-KW"/>
</dbReference>
<comment type="pathway">
    <text evidence="2">Energy metabolism; oxidative phosphorylation.</text>
</comment>
<dbReference type="PIRSF" id="PIRSF000277">
    <property type="entry name" value="COX6A1"/>
    <property type="match status" value="1"/>
</dbReference>
<reference evidence="13" key="1">
    <citation type="submission" date="2018-10" db="EMBL/GenBank/DDBJ databases">
        <title>De novo assembly of a Great Dane genome.</title>
        <authorList>
            <person name="Kidd J.M."/>
            <person name="Pendleton A.L."/>
            <person name="Shen F."/>
            <person name="Emery S."/>
        </authorList>
    </citation>
    <scope>NUCLEOTIDE SEQUENCE [LARGE SCALE GENOMIC DNA]</scope>
    <source>
        <strain evidence="13">Great Dane</strain>
    </source>
</reference>
<dbReference type="PANTHER" id="PTHR11504">
    <property type="entry name" value="CYTOCHROME C OXIDASE POLYPEPTIDE VIA"/>
    <property type="match status" value="1"/>
</dbReference>
<evidence type="ECO:0000256" key="5">
    <source>
        <dbReference type="ARBA" id="ARBA00022792"/>
    </source>
</evidence>
<dbReference type="SUPFAM" id="SSF81411">
    <property type="entry name" value="Mitochondrial cytochrome c oxidase subunit VIa"/>
    <property type="match status" value="1"/>
</dbReference>
<dbReference type="Proteomes" id="UP000694542">
    <property type="component" value="Chromosome X"/>
</dbReference>
<evidence type="ECO:0000256" key="8">
    <source>
        <dbReference type="ARBA" id="ARBA00023002"/>
    </source>
</evidence>
<dbReference type="OrthoDB" id="5947505at2759"/>
<proteinExistence type="inferred from homology"/>
<evidence type="ECO:0000313" key="14">
    <source>
        <dbReference type="Proteomes" id="UP000694542"/>
    </source>
</evidence>
<comment type="similarity">
    <text evidence="3 11">Belongs to the cytochrome c oxidase subunit 6A family.</text>
</comment>
<dbReference type="PROSITE" id="PS01329">
    <property type="entry name" value="COX6A"/>
    <property type="match status" value="1"/>
</dbReference>
<keyword evidence="9 12" id="KW-0496">Mitochondrion</keyword>
<dbReference type="UniPathway" id="UPA00705"/>
<dbReference type="GO" id="GO:0006119">
    <property type="term" value="P:oxidative phosphorylation"/>
    <property type="evidence" value="ECO:0007669"/>
    <property type="project" value="UniProtKB-UniPathway"/>
</dbReference>
<dbReference type="OMA" id="GTHRKEG"/>
<keyword evidence="8" id="KW-0560">Oxidoreductase</keyword>
<accession>A0A8C0S9W5</accession>
<dbReference type="InterPro" id="IPR001349">
    <property type="entry name" value="Cyt_c_oxidase_su6a"/>
</dbReference>
<evidence type="ECO:0000256" key="9">
    <source>
        <dbReference type="ARBA" id="ARBA00023128"/>
    </source>
</evidence>
<dbReference type="CDD" id="cd00925">
    <property type="entry name" value="Cyt_c_Oxidase_VIa"/>
    <property type="match status" value="1"/>
</dbReference>
<dbReference type="RefSeq" id="XP_038304853.1">
    <property type="nucleotide sequence ID" value="XM_038448925.1"/>
</dbReference>
<evidence type="ECO:0000256" key="3">
    <source>
        <dbReference type="ARBA" id="ARBA00005553"/>
    </source>
</evidence>
<evidence type="ECO:0000256" key="2">
    <source>
        <dbReference type="ARBA" id="ARBA00004673"/>
    </source>
</evidence>
<dbReference type="SMR" id="A0A8C0S9W5"/>
<gene>
    <name evidence="13" type="primary">LOC119868178</name>
</gene>